<evidence type="ECO:0000256" key="2">
    <source>
        <dbReference type="ARBA" id="ARBA00022448"/>
    </source>
</evidence>
<evidence type="ECO:0000256" key="6">
    <source>
        <dbReference type="ARBA" id="ARBA00022840"/>
    </source>
</evidence>
<dbReference type="InterPro" id="IPR017871">
    <property type="entry name" value="ABC_transporter-like_CS"/>
</dbReference>
<evidence type="ECO:0000259" key="10">
    <source>
        <dbReference type="PROSITE" id="PS50893"/>
    </source>
</evidence>
<name>A0A7C3F1R6_UNCW3</name>
<evidence type="ECO:0000256" key="1">
    <source>
        <dbReference type="ARBA" id="ARBA00004651"/>
    </source>
</evidence>
<dbReference type="InterPro" id="IPR039421">
    <property type="entry name" value="Type_1_exporter"/>
</dbReference>
<dbReference type="EMBL" id="DSTU01000004">
    <property type="protein sequence ID" value="HFJ53747.1"/>
    <property type="molecule type" value="Genomic_DNA"/>
</dbReference>
<evidence type="ECO:0000256" key="3">
    <source>
        <dbReference type="ARBA" id="ARBA00022475"/>
    </source>
</evidence>
<feature type="domain" description="ABC transporter" evidence="10">
    <location>
        <begin position="354"/>
        <end position="586"/>
    </location>
</feature>
<protein>
    <submittedName>
        <fullName evidence="13">ABC transporter ATP-binding protein</fullName>
    </submittedName>
</protein>
<keyword evidence="8 9" id="KW-0472">Membrane</keyword>
<dbReference type="PROSITE" id="PS50929">
    <property type="entry name" value="ABC_TM1F"/>
    <property type="match status" value="1"/>
</dbReference>
<gene>
    <name evidence="12" type="ORF">ENP94_07900</name>
    <name evidence="13" type="ORF">ENS16_03545</name>
</gene>
<evidence type="ECO:0000259" key="11">
    <source>
        <dbReference type="PROSITE" id="PS50929"/>
    </source>
</evidence>
<evidence type="ECO:0000256" key="8">
    <source>
        <dbReference type="ARBA" id="ARBA00023136"/>
    </source>
</evidence>
<dbReference type="SUPFAM" id="SSF52540">
    <property type="entry name" value="P-loop containing nucleoside triphosphate hydrolases"/>
    <property type="match status" value="1"/>
</dbReference>
<dbReference type="GO" id="GO:0005524">
    <property type="term" value="F:ATP binding"/>
    <property type="evidence" value="ECO:0007669"/>
    <property type="project" value="UniProtKB-KW"/>
</dbReference>
<accession>A0A7C3F1R6</accession>
<dbReference type="InterPro" id="IPR011527">
    <property type="entry name" value="ABC1_TM_dom"/>
</dbReference>
<dbReference type="Pfam" id="PF00664">
    <property type="entry name" value="ABC_membrane"/>
    <property type="match status" value="1"/>
</dbReference>
<dbReference type="InterPro" id="IPR003593">
    <property type="entry name" value="AAA+_ATPase"/>
</dbReference>
<dbReference type="InterPro" id="IPR036640">
    <property type="entry name" value="ABC1_TM_sf"/>
</dbReference>
<keyword evidence="2" id="KW-0813">Transport</keyword>
<dbReference type="SMART" id="SM00382">
    <property type="entry name" value="AAA"/>
    <property type="match status" value="1"/>
</dbReference>
<evidence type="ECO:0000256" key="5">
    <source>
        <dbReference type="ARBA" id="ARBA00022741"/>
    </source>
</evidence>
<dbReference type="FunFam" id="3.40.50.300:FF:000299">
    <property type="entry name" value="ABC transporter ATP-binding protein/permease"/>
    <property type="match status" value="1"/>
</dbReference>
<dbReference type="Gene3D" id="3.40.50.300">
    <property type="entry name" value="P-loop containing nucleotide triphosphate hydrolases"/>
    <property type="match status" value="1"/>
</dbReference>
<feature type="transmembrane region" description="Helical" evidence="9">
    <location>
        <begin position="147"/>
        <end position="171"/>
    </location>
</feature>
<keyword evidence="4 9" id="KW-0812">Transmembrane</keyword>
<evidence type="ECO:0000256" key="7">
    <source>
        <dbReference type="ARBA" id="ARBA00022989"/>
    </source>
</evidence>
<feature type="transmembrane region" description="Helical" evidence="9">
    <location>
        <begin position="177"/>
        <end position="197"/>
    </location>
</feature>
<evidence type="ECO:0000313" key="13">
    <source>
        <dbReference type="EMBL" id="HFJ53747.1"/>
    </source>
</evidence>
<dbReference type="GO" id="GO:0015421">
    <property type="term" value="F:ABC-type oligopeptide transporter activity"/>
    <property type="evidence" value="ECO:0007669"/>
    <property type="project" value="TreeGrafter"/>
</dbReference>
<reference evidence="13" key="1">
    <citation type="journal article" date="2020" name="mSystems">
        <title>Genome- and Community-Level Interaction Insights into Carbon Utilization and Element Cycling Functions of Hydrothermarchaeota in Hydrothermal Sediment.</title>
        <authorList>
            <person name="Zhou Z."/>
            <person name="Liu Y."/>
            <person name="Xu W."/>
            <person name="Pan J."/>
            <person name="Luo Z.H."/>
            <person name="Li M."/>
        </authorList>
    </citation>
    <scope>NUCLEOTIDE SEQUENCE [LARGE SCALE GENOMIC DNA]</scope>
    <source>
        <strain evidence="12">SpSt-265</strain>
        <strain evidence="13">SpSt-465</strain>
    </source>
</reference>
<evidence type="ECO:0000256" key="9">
    <source>
        <dbReference type="SAM" id="Phobius"/>
    </source>
</evidence>
<feature type="transmembrane region" description="Helical" evidence="9">
    <location>
        <begin position="265"/>
        <end position="288"/>
    </location>
</feature>
<feature type="transmembrane region" description="Helical" evidence="9">
    <location>
        <begin position="36"/>
        <end position="56"/>
    </location>
</feature>
<comment type="subcellular location">
    <subcellularLocation>
        <location evidence="1">Cell membrane</location>
        <topology evidence="1">Multi-pass membrane protein</topology>
    </subcellularLocation>
</comment>
<comment type="caution">
    <text evidence="13">The sequence shown here is derived from an EMBL/GenBank/DDBJ whole genome shotgun (WGS) entry which is preliminary data.</text>
</comment>
<dbReference type="Pfam" id="PF00005">
    <property type="entry name" value="ABC_tran"/>
    <property type="match status" value="1"/>
</dbReference>
<keyword evidence="7 9" id="KW-1133">Transmembrane helix</keyword>
<dbReference type="PROSITE" id="PS00211">
    <property type="entry name" value="ABC_TRANSPORTER_1"/>
    <property type="match status" value="1"/>
</dbReference>
<dbReference type="AlphaFoldDB" id="A0A7C3F1R6"/>
<dbReference type="SUPFAM" id="SSF90123">
    <property type="entry name" value="ABC transporter transmembrane region"/>
    <property type="match status" value="1"/>
</dbReference>
<evidence type="ECO:0000256" key="4">
    <source>
        <dbReference type="ARBA" id="ARBA00022692"/>
    </source>
</evidence>
<keyword evidence="5" id="KW-0547">Nucleotide-binding</keyword>
<evidence type="ECO:0000313" key="12">
    <source>
        <dbReference type="EMBL" id="HEA87909.1"/>
    </source>
</evidence>
<dbReference type="GO" id="GO:0005886">
    <property type="term" value="C:plasma membrane"/>
    <property type="evidence" value="ECO:0007669"/>
    <property type="project" value="UniProtKB-SubCell"/>
</dbReference>
<feature type="transmembrane region" description="Helical" evidence="9">
    <location>
        <begin position="76"/>
        <end position="100"/>
    </location>
</feature>
<dbReference type="EMBL" id="DSLG01000008">
    <property type="protein sequence ID" value="HEA87909.1"/>
    <property type="molecule type" value="Genomic_DNA"/>
</dbReference>
<feature type="domain" description="ABC transmembrane type-1" evidence="11">
    <location>
        <begin position="40"/>
        <end position="322"/>
    </location>
</feature>
<dbReference type="InterPro" id="IPR027417">
    <property type="entry name" value="P-loop_NTPase"/>
</dbReference>
<dbReference type="PROSITE" id="PS50893">
    <property type="entry name" value="ABC_TRANSPORTER_2"/>
    <property type="match status" value="1"/>
</dbReference>
<dbReference type="PANTHER" id="PTHR43394">
    <property type="entry name" value="ATP-DEPENDENT PERMEASE MDL1, MITOCHONDRIAL"/>
    <property type="match status" value="1"/>
</dbReference>
<dbReference type="PANTHER" id="PTHR43394:SF1">
    <property type="entry name" value="ATP-BINDING CASSETTE SUB-FAMILY B MEMBER 10, MITOCHONDRIAL"/>
    <property type="match status" value="1"/>
</dbReference>
<organism evidence="13">
    <name type="scientific">candidate division WOR-3 bacterium</name>
    <dbReference type="NCBI Taxonomy" id="2052148"/>
    <lineage>
        <taxon>Bacteria</taxon>
        <taxon>Bacteria division WOR-3</taxon>
    </lineage>
</organism>
<dbReference type="Gene3D" id="1.20.1560.10">
    <property type="entry name" value="ABC transporter type 1, transmembrane domain"/>
    <property type="match status" value="1"/>
</dbReference>
<keyword evidence="6 13" id="KW-0067">ATP-binding</keyword>
<dbReference type="InterPro" id="IPR003439">
    <property type="entry name" value="ABC_transporter-like_ATP-bd"/>
</dbReference>
<dbReference type="GO" id="GO:0016887">
    <property type="term" value="F:ATP hydrolysis activity"/>
    <property type="evidence" value="ECO:0007669"/>
    <property type="project" value="InterPro"/>
</dbReference>
<keyword evidence="3" id="KW-1003">Cell membrane</keyword>
<sequence>MPGSSGCSLWNRRPGQMAKGRTGGLKLVYDFWRRHIPLAVLLVVLTAFASAVAVAFPYLLRLIIDGIKSEITGRKLLSYVLILSGFGLARAVADVLLPFIRGRTNERFQWEVRSGVFSRLLYFDYRFTNRFPSGDAMERLDHDLQELSWFACSGIFRFVAGALLALFTLVMLLRMNWLLTLVTVVPVSLGVFGWLRLGPKIYGLFMRWREQIAEINNQLQSAFAGIRLVKAFVTADGMSRRFTETLNRRVGLAVRETRFEARLQVLYMAIAELALLLVLWVGGGLVIARRLTLGEFVAFNVYQLMLLPTMFDIGNLFVTGRRARGAEERIRELVSEDFSIRRGAAELNPVPGEIRLERVTFSYEQVPVVRNVSMVIPPGRKIGIAGTVGSGKSTLLRLILRLMEPDAGMVKLNSTDIRELNLTAYRQLFGYAPQEPVLFSDTLRNNILFGRQADEARLWELLQLVQLDGDVREFAQGLDEPLGERGTGLSGGQKARVALARALLTQPEIVILDDATSGLDADTEQEFFARLFTALPDRTFIIVSHRLKVLSACDYIYVLDRGEISEQGTPAELLSRSGLYYRLYERQLLREELEKLDS</sequence>
<proteinExistence type="predicted"/>